<evidence type="ECO:0000313" key="3">
    <source>
        <dbReference type="Proteomes" id="UP001140453"/>
    </source>
</evidence>
<name>A0A9W8Z1R4_9PEZI</name>
<feature type="transmembrane region" description="Helical" evidence="1">
    <location>
        <begin position="355"/>
        <end position="376"/>
    </location>
</feature>
<accession>A0A9W8Z1R4</accession>
<keyword evidence="1" id="KW-0812">Transmembrane</keyword>
<dbReference type="Proteomes" id="UP001140453">
    <property type="component" value="Unassembled WGS sequence"/>
</dbReference>
<proteinExistence type="predicted"/>
<gene>
    <name evidence="2" type="ORF">N0V93_000412</name>
</gene>
<sequence length="390" mass="44620">MISQVCRRARHVALRSIIGITFISGKKILYYNGTFTEEAVAGTVELVKKRDLYVAHRLRAVASIPKHVDFGPFRALPTRVGHAIRAVADERVMIQTWYDTRRDTLLLRDFAHASPKHWRNLLGDESRFEYDEGLGHWRPCFTPMNSLSITQPVVHGTAHQYKDFANEKSVFNSIRFAGSFGRTYPWFNNGWTEFINPCISTSLFSRNQHNHLAYLIDPGARLVRAYRSEAIDSGLFGLWAENNIVIADLSDKKLLQQIVKLDEIQRNKPWPFIGAEQALQREILLAYRFSEQHEGEHPPGIGTVCRYYADQPCTLIDHQKVREILDSVPVMRAVLVFRLSLLPESSPTFDQRFDFILFAFLVLLLIPGTTLLSLLFECSQVAPTSLVEFL</sequence>
<dbReference type="AlphaFoldDB" id="A0A9W8Z1R4"/>
<keyword evidence="3" id="KW-1185">Reference proteome</keyword>
<dbReference type="EMBL" id="JAPEVB010000001">
    <property type="protein sequence ID" value="KAJ4396193.1"/>
    <property type="molecule type" value="Genomic_DNA"/>
</dbReference>
<reference evidence="2" key="1">
    <citation type="submission" date="2022-10" db="EMBL/GenBank/DDBJ databases">
        <title>Tapping the CABI collections for fungal endophytes: first genome assemblies for Collariella, Neodidymelliopsis, Ascochyta clinopodiicola, Didymella pomorum, Didymosphaeria variabile, Neocosmospora piperis and Neocucurbitaria cava.</title>
        <authorList>
            <person name="Hill R."/>
        </authorList>
    </citation>
    <scope>NUCLEOTIDE SEQUENCE</scope>
    <source>
        <strain evidence="2">IMI 355082</strain>
    </source>
</reference>
<organism evidence="2 3">
    <name type="scientific">Gnomoniopsis smithogilvyi</name>
    <dbReference type="NCBI Taxonomy" id="1191159"/>
    <lineage>
        <taxon>Eukaryota</taxon>
        <taxon>Fungi</taxon>
        <taxon>Dikarya</taxon>
        <taxon>Ascomycota</taxon>
        <taxon>Pezizomycotina</taxon>
        <taxon>Sordariomycetes</taxon>
        <taxon>Sordariomycetidae</taxon>
        <taxon>Diaporthales</taxon>
        <taxon>Gnomoniaceae</taxon>
        <taxon>Gnomoniopsis</taxon>
    </lineage>
</organism>
<keyword evidence="1" id="KW-0472">Membrane</keyword>
<evidence type="ECO:0000256" key="1">
    <source>
        <dbReference type="SAM" id="Phobius"/>
    </source>
</evidence>
<keyword evidence="1" id="KW-1133">Transmembrane helix</keyword>
<evidence type="ECO:0000313" key="2">
    <source>
        <dbReference type="EMBL" id="KAJ4396193.1"/>
    </source>
</evidence>
<comment type="caution">
    <text evidence="2">The sequence shown here is derived from an EMBL/GenBank/DDBJ whole genome shotgun (WGS) entry which is preliminary data.</text>
</comment>
<protein>
    <submittedName>
        <fullName evidence="2">Uncharacterized protein</fullName>
    </submittedName>
</protein>